<feature type="transmembrane region" description="Helical" evidence="7">
    <location>
        <begin position="223"/>
        <end position="245"/>
    </location>
</feature>
<dbReference type="EMBL" id="QMBP01000006">
    <property type="protein sequence ID" value="RAZ90016.1"/>
    <property type="molecule type" value="Genomic_DNA"/>
</dbReference>
<dbReference type="InterPro" id="IPR020846">
    <property type="entry name" value="MFS_dom"/>
</dbReference>
<evidence type="ECO:0000256" key="1">
    <source>
        <dbReference type="ARBA" id="ARBA00004651"/>
    </source>
</evidence>
<dbReference type="AlphaFoldDB" id="A0A330HMV3"/>
<dbReference type="Pfam" id="PF07690">
    <property type="entry name" value="MFS_1"/>
    <property type="match status" value="1"/>
</dbReference>
<feature type="transmembrane region" description="Helical" evidence="7">
    <location>
        <begin position="77"/>
        <end position="101"/>
    </location>
</feature>
<feature type="transmembrane region" description="Helical" evidence="7">
    <location>
        <begin position="140"/>
        <end position="163"/>
    </location>
</feature>
<feature type="transmembrane region" description="Helical" evidence="7">
    <location>
        <begin position="354"/>
        <end position="374"/>
    </location>
</feature>
<feature type="transmembrane region" description="Helical" evidence="7">
    <location>
        <begin position="48"/>
        <end position="65"/>
    </location>
</feature>
<dbReference type="RefSeq" id="WP_112098088.1">
    <property type="nucleotide sequence ID" value="NZ_QMBP01000006.1"/>
</dbReference>
<dbReference type="CDD" id="cd17321">
    <property type="entry name" value="MFS_MMR_MDR_like"/>
    <property type="match status" value="1"/>
</dbReference>
<reference evidence="9 10" key="2">
    <citation type="submission" date="2018-07" db="EMBL/GenBank/DDBJ databases">
        <title>Diversity of Mesorhizobium strains in Brazil.</title>
        <authorList>
            <person name="Helene L.C.F."/>
            <person name="Dall'Agnol R."/>
            <person name="Delamuta J.R.M."/>
            <person name="Hungria M."/>
        </authorList>
    </citation>
    <scope>NUCLEOTIDE SEQUENCE [LARGE SCALE GENOMIC DNA]</scope>
    <source>
        <strain evidence="9 10">AC99b</strain>
    </source>
</reference>
<evidence type="ECO:0000256" key="4">
    <source>
        <dbReference type="ARBA" id="ARBA00022692"/>
    </source>
</evidence>
<feature type="transmembrane region" description="Helical" evidence="7">
    <location>
        <begin position="266"/>
        <end position="286"/>
    </location>
</feature>
<keyword evidence="2" id="KW-0813">Transport</keyword>
<evidence type="ECO:0000256" key="5">
    <source>
        <dbReference type="ARBA" id="ARBA00022989"/>
    </source>
</evidence>
<dbReference type="PANTHER" id="PTHR42718:SF46">
    <property type="entry name" value="BLR6921 PROTEIN"/>
    <property type="match status" value="1"/>
</dbReference>
<evidence type="ECO:0000256" key="6">
    <source>
        <dbReference type="ARBA" id="ARBA00023136"/>
    </source>
</evidence>
<dbReference type="PANTHER" id="PTHR42718">
    <property type="entry name" value="MAJOR FACILITATOR SUPERFAMILY MULTIDRUG TRANSPORTER MFSC"/>
    <property type="match status" value="1"/>
</dbReference>
<evidence type="ECO:0000313" key="10">
    <source>
        <dbReference type="Proteomes" id="UP000251558"/>
    </source>
</evidence>
<feature type="transmembrane region" description="Helical" evidence="7">
    <location>
        <begin position="403"/>
        <end position="423"/>
    </location>
</feature>
<dbReference type="OrthoDB" id="2414439at2"/>
<feature type="transmembrane region" description="Helical" evidence="7">
    <location>
        <begin position="331"/>
        <end position="348"/>
    </location>
</feature>
<keyword evidence="10" id="KW-1185">Reference proteome</keyword>
<proteinExistence type="predicted"/>
<dbReference type="GO" id="GO:0005886">
    <property type="term" value="C:plasma membrane"/>
    <property type="evidence" value="ECO:0007669"/>
    <property type="project" value="UniProtKB-SubCell"/>
</dbReference>
<sequence>MSTSPAPKPNKTAILAIILVSYVMIVLDTSIVLTGLPRIHQGLGFSDAGLAWVQSAYTFGGFLLLGARAGDILGRRLMLIVGLGLFTLASLAIGAAQSAAWMIGARALQGLGAAILAPSTLALLQTTFAEGAERTRAVSYYSAVAGVAASVGLVLGGVLADWISWRVGFFINLPIGIAMIVAAHRHIAGTERRAGQLDIVGALTSTIGMTALVYGFVRSADTGWTNAGTIASLAGAVLLLGVFVVNEWNAKQPIMPLRLFASRERAGAYAARILFLGAMIGFFFFTTQYLQGVLGYKAALTGMAFLPMTLVNFAVAMTVPRLTRRFGNGRLLAGGLTLSLLGMAWLSRASFDTAYLTGVALPMVLIGAGQGLVLSPLTTSGIAGVAPRDAGAASGVVNVAHQLGNSLGLGVLVGVAAAGAGALDGRALLAYRFGAALTGGSVMLALPLLCVCALILRPRKAALAVQTGANA</sequence>
<dbReference type="Proteomes" id="UP000251558">
    <property type="component" value="Unassembled WGS sequence"/>
</dbReference>
<name>A0A330HMV3_9HYPH</name>
<feature type="transmembrane region" description="Helical" evidence="7">
    <location>
        <begin position="199"/>
        <end position="217"/>
    </location>
</feature>
<dbReference type="Gene3D" id="1.20.1250.20">
    <property type="entry name" value="MFS general substrate transporter like domains"/>
    <property type="match status" value="1"/>
</dbReference>
<evidence type="ECO:0000256" key="2">
    <source>
        <dbReference type="ARBA" id="ARBA00022448"/>
    </source>
</evidence>
<comment type="subcellular location">
    <subcellularLocation>
        <location evidence="1">Cell membrane</location>
        <topology evidence="1">Multi-pass membrane protein</topology>
    </subcellularLocation>
</comment>
<reference evidence="10" key="1">
    <citation type="submission" date="2018-06" db="EMBL/GenBank/DDBJ databases">
        <authorList>
            <person name="Helene L.C."/>
            <person name="Dall'Agnol R."/>
            <person name="Delamuta J.R."/>
            <person name="Hungria M."/>
        </authorList>
    </citation>
    <scope>NUCLEOTIDE SEQUENCE [LARGE SCALE GENOMIC DNA]</scope>
    <source>
        <strain evidence="10">AC99b</strain>
    </source>
</reference>
<feature type="transmembrane region" description="Helical" evidence="7">
    <location>
        <begin position="429"/>
        <end position="456"/>
    </location>
</feature>
<feature type="transmembrane region" description="Helical" evidence="7">
    <location>
        <begin position="169"/>
        <end position="187"/>
    </location>
</feature>
<feature type="transmembrane region" description="Helical" evidence="7">
    <location>
        <begin position="298"/>
        <end position="319"/>
    </location>
</feature>
<protein>
    <submittedName>
        <fullName evidence="9">MFS transporter</fullName>
    </submittedName>
</protein>
<keyword evidence="3" id="KW-1003">Cell membrane</keyword>
<dbReference type="GO" id="GO:0022857">
    <property type="term" value="F:transmembrane transporter activity"/>
    <property type="evidence" value="ECO:0007669"/>
    <property type="project" value="InterPro"/>
</dbReference>
<dbReference type="Gene3D" id="1.20.1720.10">
    <property type="entry name" value="Multidrug resistance protein D"/>
    <property type="match status" value="1"/>
</dbReference>
<keyword evidence="5 7" id="KW-1133">Transmembrane helix</keyword>
<keyword evidence="6 7" id="KW-0472">Membrane</keyword>
<dbReference type="InterPro" id="IPR011701">
    <property type="entry name" value="MFS"/>
</dbReference>
<feature type="transmembrane region" description="Helical" evidence="7">
    <location>
        <begin position="107"/>
        <end position="128"/>
    </location>
</feature>
<comment type="caution">
    <text evidence="9">The sequence shown here is derived from an EMBL/GenBank/DDBJ whole genome shotgun (WGS) entry which is preliminary data.</text>
</comment>
<dbReference type="PROSITE" id="PS50850">
    <property type="entry name" value="MFS"/>
    <property type="match status" value="1"/>
</dbReference>
<gene>
    <name evidence="9" type="ORF">DPM33_14305</name>
</gene>
<organism evidence="9 10">
    <name type="scientific">Mesorhizobium hawassense</name>
    <dbReference type="NCBI Taxonomy" id="1209954"/>
    <lineage>
        <taxon>Bacteria</taxon>
        <taxon>Pseudomonadati</taxon>
        <taxon>Pseudomonadota</taxon>
        <taxon>Alphaproteobacteria</taxon>
        <taxon>Hyphomicrobiales</taxon>
        <taxon>Phyllobacteriaceae</taxon>
        <taxon>Mesorhizobium</taxon>
    </lineage>
</organism>
<dbReference type="InterPro" id="IPR036259">
    <property type="entry name" value="MFS_trans_sf"/>
</dbReference>
<evidence type="ECO:0000256" key="3">
    <source>
        <dbReference type="ARBA" id="ARBA00022475"/>
    </source>
</evidence>
<feature type="transmembrane region" description="Helical" evidence="7">
    <location>
        <begin position="12"/>
        <end position="36"/>
    </location>
</feature>
<keyword evidence="4 7" id="KW-0812">Transmembrane</keyword>
<evidence type="ECO:0000259" key="8">
    <source>
        <dbReference type="PROSITE" id="PS50850"/>
    </source>
</evidence>
<feature type="domain" description="Major facilitator superfamily (MFS) profile" evidence="8">
    <location>
        <begin position="14"/>
        <end position="459"/>
    </location>
</feature>
<accession>A0A330HMV3</accession>
<dbReference type="SUPFAM" id="SSF103473">
    <property type="entry name" value="MFS general substrate transporter"/>
    <property type="match status" value="1"/>
</dbReference>
<evidence type="ECO:0000256" key="7">
    <source>
        <dbReference type="SAM" id="Phobius"/>
    </source>
</evidence>
<evidence type="ECO:0000313" key="9">
    <source>
        <dbReference type="EMBL" id="RAZ90016.1"/>
    </source>
</evidence>